<evidence type="ECO:0000256" key="1">
    <source>
        <dbReference type="PROSITE-ProRule" id="PRU00277"/>
    </source>
</evidence>
<dbReference type="EMBL" id="JAAWWB010000032">
    <property type="protein sequence ID" value="KAG6743659.1"/>
    <property type="molecule type" value="Genomic_DNA"/>
</dbReference>
<dbReference type="PROSITE" id="PS50059">
    <property type="entry name" value="FKBP_PPIASE"/>
    <property type="match status" value="1"/>
</dbReference>
<evidence type="ECO:0000313" key="4">
    <source>
        <dbReference type="Proteomes" id="UP000886885"/>
    </source>
</evidence>
<dbReference type="OrthoDB" id="1902587at2759"/>
<evidence type="ECO:0000259" key="2">
    <source>
        <dbReference type="PROSITE" id="PS50059"/>
    </source>
</evidence>
<keyword evidence="1" id="KW-0413">Isomerase</keyword>
<dbReference type="InterPro" id="IPR050754">
    <property type="entry name" value="FKBP4/5/8-like"/>
</dbReference>
<dbReference type="InterPro" id="IPR001179">
    <property type="entry name" value="PPIase_FKBP_dom"/>
</dbReference>
<reference evidence="3" key="1">
    <citation type="journal article" date="2020" name="bioRxiv">
        <title>Hybrid origin of Populus tomentosa Carr. identified through genome sequencing and phylogenomic analysis.</title>
        <authorList>
            <person name="An X."/>
            <person name="Gao K."/>
            <person name="Chen Z."/>
            <person name="Li J."/>
            <person name="Yang X."/>
            <person name="Yang X."/>
            <person name="Zhou J."/>
            <person name="Guo T."/>
            <person name="Zhao T."/>
            <person name="Huang S."/>
            <person name="Miao D."/>
            <person name="Khan W.U."/>
            <person name="Rao P."/>
            <person name="Ye M."/>
            <person name="Lei B."/>
            <person name="Liao W."/>
            <person name="Wang J."/>
            <person name="Ji L."/>
            <person name="Li Y."/>
            <person name="Guo B."/>
            <person name="Mustafa N.S."/>
            <person name="Li S."/>
            <person name="Yun Q."/>
            <person name="Keller S.R."/>
            <person name="Mao J."/>
            <person name="Zhang R."/>
            <person name="Strauss S.H."/>
        </authorList>
    </citation>
    <scope>NUCLEOTIDE SEQUENCE</scope>
    <source>
        <strain evidence="3">GM15</strain>
        <tissue evidence="3">Leaf</tissue>
    </source>
</reference>
<sequence length="243" mass="26771">MEHLSLNPSLQNEIENENLGLPEKDIGSQGLRKKIVKKGISWQTTPFPGDEVEVHFSGHIEGGAGHILIQVNGEKASFTIPPNLAYGEASSQLLIPPNATLVFDVEILLKHEAKLENGILVSKSEEGVEFHIGDGYLCPASSKAVKTMSKGEKAELAYFSNKYTCGLYHYRTIFELQNLLAANFRLQNLYSSTTLAPTKLEEVNAKGLFRRSQACLKTSELEKAEAEADIKKAPAIDPNNRYV</sequence>
<dbReference type="GO" id="GO:0003755">
    <property type="term" value="F:peptidyl-prolyl cis-trans isomerase activity"/>
    <property type="evidence" value="ECO:0007669"/>
    <property type="project" value="UniProtKB-KW"/>
</dbReference>
<feature type="domain" description="PPIase FKBP-type" evidence="2">
    <location>
        <begin position="58"/>
        <end position="111"/>
    </location>
</feature>
<dbReference type="Proteomes" id="UP000886885">
    <property type="component" value="Chromosome 16D"/>
</dbReference>
<proteinExistence type="predicted"/>
<comment type="caution">
    <text evidence="3">The sequence shown here is derived from an EMBL/GenBank/DDBJ whole genome shotgun (WGS) entry which is preliminary data.</text>
</comment>
<gene>
    <name evidence="3" type="ORF">POTOM_052360</name>
</gene>
<evidence type="ECO:0000313" key="3">
    <source>
        <dbReference type="EMBL" id="KAG6743659.1"/>
    </source>
</evidence>
<name>A0A8X8C5S0_POPTO</name>
<accession>A0A8X8C5S0</accession>
<protein>
    <recommendedName>
        <fullName evidence="1">peptidylprolyl isomerase</fullName>
        <ecNumber evidence="1">5.2.1.8</ecNumber>
    </recommendedName>
</protein>
<keyword evidence="4" id="KW-1185">Reference proteome</keyword>
<dbReference type="Pfam" id="PF00254">
    <property type="entry name" value="FKBP_C"/>
    <property type="match status" value="1"/>
</dbReference>
<dbReference type="PANTHER" id="PTHR46512:SF11">
    <property type="entry name" value="PEPTIDYLPROLYL ISOMERASE"/>
    <property type="match status" value="1"/>
</dbReference>
<keyword evidence="1" id="KW-0697">Rotamase</keyword>
<dbReference type="PANTHER" id="PTHR46512">
    <property type="entry name" value="PEPTIDYLPROLYL ISOMERASE"/>
    <property type="match status" value="1"/>
</dbReference>
<dbReference type="AlphaFoldDB" id="A0A8X8C5S0"/>
<dbReference type="EC" id="5.2.1.8" evidence="1"/>
<organism evidence="3 4">
    <name type="scientific">Populus tomentosa</name>
    <name type="common">Chinese white poplar</name>
    <dbReference type="NCBI Taxonomy" id="118781"/>
    <lineage>
        <taxon>Eukaryota</taxon>
        <taxon>Viridiplantae</taxon>
        <taxon>Streptophyta</taxon>
        <taxon>Embryophyta</taxon>
        <taxon>Tracheophyta</taxon>
        <taxon>Spermatophyta</taxon>
        <taxon>Magnoliopsida</taxon>
        <taxon>eudicotyledons</taxon>
        <taxon>Gunneridae</taxon>
        <taxon>Pentapetalae</taxon>
        <taxon>rosids</taxon>
        <taxon>fabids</taxon>
        <taxon>Malpighiales</taxon>
        <taxon>Salicaceae</taxon>
        <taxon>Saliceae</taxon>
        <taxon>Populus</taxon>
    </lineage>
</organism>
<comment type="catalytic activity">
    <reaction evidence="1">
        <text>[protein]-peptidylproline (omega=180) = [protein]-peptidylproline (omega=0)</text>
        <dbReference type="Rhea" id="RHEA:16237"/>
        <dbReference type="Rhea" id="RHEA-COMP:10747"/>
        <dbReference type="Rhea" id="RHEA-COMP:10748"/>
        <dbReference type="ChEBI" id="CHEBI:83833"/>
        <dbReference type="ChEBI" id="CHEBI:83834"/>
        <dbReference type="EC" id="5.2.1.8"/>
    </reaction>
</comment>